<dbReference type="Pfam" id="PF01408">
    <property type="entry name" value="GFO_IDH_MocA"/>
    <property type="match status" value="1"/>
</dbReference>
<dbReference type="AlphaFoldDB" id="A3LWH0"/>
<dbReference type="Pfam" id="PF02894">
    <property type="entry name" value="GFO_IDH_MocA_C"/>
    <property type="match status" value="1"/>
</dbReference>
<evidence type="ECO:0000259" key="2">
    <source>
        <dbReference type="Pfam" id="PF02894"/>
    </source>
</evidence>
<sequence length="390" mass="43321">MIAPNLIQIAVIGAGLIGPRHASHVVNNAHAELFAIVDPSPTAKEIAASMETRYFTSIQNMIAYCNQNGMSYPDGAIICTPNHTHIRVSAELANYGINLLVEKPLSSIPEEAKALKNFAKEKNVKVLVGHHRRFNPFIVEAKRNLHKVGDVIAISGTWALRKPESYFKMSPWRTDNKTGGGVLLINLVHDIDLLQYMFGPIERIYAELLKKQRSHYPDADEGAALTIKFKNGITGTFICSDNVTSPFNFESGTGENPTVPFQNELEGFYRVFGSKGTLSVPDLHLFHQPEAVDDNTNSWLHPIEKEQLVENKLETLHSQMPFDLQLDHFVDVIRGRAEPLCSADDGMSALMCIDAVMKSVETGIPQYVEDIKNIIPDYEALGLDSDLRAK</sequence>
<accession>A3LWH0</accession>
<dbReference type="InterPro" id="IPR036291">
    <property type="entry name" value="NAD(P)-bd_dom_sf"/>
</dbReference>
<dbReference type="GO" id="GO:0000166">
    <property type="term" value="F:nucleotide binding"/>
    <property type="evidence" value="ECO:0007669"/>
    <property type="project" value="InterPro"/>
</dbReference>
<dbReference type="GO" id="GO:0050112">
    <property type="term" value="F:inositol 2-dehydrogenase (NAD+) activity"/>
    <property type="evidence" value="ECO:0007669"/>
    <property type="project" value="UniProtKB-EC"/>
</dbReference>
<feature type="domain" description="Gfo/Idh/MocA-like oxidoreductase N-terminal" evidence="1">
    <location>
        <begin position="7"/>
        <end position="130"/>
    </location>
</feature>
<dbReference type="InterPro" id="IPR004104">
    <property type="entry name" value="Gfo/Idh/MocA-like_OxRdtase_C"/>
</dbReference>
<protein>
    <submittedName>
        <fullName evidence="3">Oxidoreductase</fullName>
        <ecNumber evidence="3">1.1.1.18</ecNumber>
    </submittedName>
</protein>
<keyword evidence="4" id="KW-1185">Reference proteome</keyword>
<evidence type="ECO:0000313" key="3">
    <source>
        <dbReference type="EMBL" id="ABN67276.2"/>
    </source>
</evidence>
<dbReference type="KEGG" id="pic:PICST_78306"/>
<dbReference type="Gene3D" id="3.40.50.720">
    <property type="entry name" value="NAD(P)-binding Rossmann-like Domain"/>
    <property type="match status" value="1"/>
</dbReference>
<dbReference type="PANTHER" id="PTHR43377">
    <property type="entry name" value="BILIVERDIN REDUCTASE A"/>
    <property type="match status" value="1"/>
</dbReference>
<dbReference type="EC" id="1.1.1.18" evidence="3"/>
<dbReference type="InParanoid" id="A3LWH0"/>
<dbReference type="RefSeq" id="XP_001385305.2">
    <property type="nucleotide sequence ID" value="XM_001385268.1"/>
</dbReference>
<dbReference type="OMA" id="VPDMTRW"/>
<dbReference type="HOGENOM" id="CLU_023194_1_1_1"/>
<feature type="domain" description="Gfo/Idh/MocA-like oxidoreductase C-terminal" evidence="2">
    <location>
        <begin position="146"/>
        <end position="363"/>
    </location>
</feature>
<dbReference type="GeneID" id="4839284"/>
<dbReference type="eggNOG" id="ENOG502RYAS">
    <property type="taxonomic scope" value="Eukaryota"/>
</dbReference>
<evidence type="ECO:0000259" key="1">
    <source>
        <dbReference type="Pfam" id="PF01408"/>
    </source>
</evidence>
<proteinExistence type="predicted"/>
<reference evidence="3 4" key="1">
    <citation type="journal article" date="2007" name="Nat. Biotechnol.">
        <title>Genome sequence of the lignocellulose-bioconverting and xylose-fermenting yeast Pichia stipitis.</title>
        <authorList>
            <person name="Jeffries T.W."/>
            <person name="Grigoriev I.V."/>
            <person name="Grimwood J."/>
            <person name="Laplaza J.M."/>
            <person name="Aerts A."/>
            <person name="Salamov A."/>
            <person name="Schmutz J."/>
            <person name="Lindquist E."/>
            <person name="Dehal P."/>
            <person name="Shapiro H."/>
            <person name="Jin Y.S."/>
            <person name="Passoth V."/>
            <person name="Richardson P.M."/>
        </authorList>
    </citation>
    <scope>NUCLEOTIDE SEQUENCE [LARGE SCALE GENOMIC DNA]</scope>
    <source>
        <strain evidence="4">ATCC 58785 / CBS 6054 / NBRC 10063 / NRRL Y-11545</strain>
    </source>
</reference>
<dbReference type="SUPFAM" id="SSF51735">
    <property type="entry name" value="NAD(P)-binding Rossmann-fold domains"/>
    <property type="match status" value="1"/>
</dbReference>
<dbReference type="Gene3D" id="3.30.360.10">
    <property type="entry name" value="Dihydrodipicolinate Reductase, domain 2"/>
    <property type="match status" value="1"/>
</dbReference>
<dbReference type="InterPro" id="IPR000683">
    <property type="entry name" value="Gfo/Idh/MocA-like_OxRdtase_N"/>
</dbReference>
<evidence type="ECO:0000313" key="4">
    <source>
        <dbReference type="Proteomes" id="UP000002258"/>
    </source>
</evidence>
<dbReference type="OrthoDB" id="64915at2759"/>
<dbReference type="SUPFAM" id="SSF55347">
    <property type="entry name" value="Glyceraldehyde-3-phosphate dehydrogenase-like, C-terminal domain"/>
    <property type="match status" value="1"/>
</dbReference>
<dbReference type="Proteomes" id="UP000002258">
    <property type="component" value="Chromosome 5"/>
</dbReference>
<dbReference type="PANTHER" id="PTHR43377:SF1">
    <property type="entry name" value="BILIVERDIN REDUCTASE A"/>
    <property type="match status" value="1"/>
</dbReference>
<name>A3LWH0_PICST</name>
<gene>
    <name evidence="3" type="ORF">PICST_78306</name>
</gene>
<dbReference type="EMBL" id="CP000499">
    <property type="protein sequence ID" value="ABN67276.2"/>
    <property type="molecule type" value="Genomic_DNA"/>
</dbReference>
<dbReference type="STRING" id="322104.A3LWH0"/>
<dbReference type="InterPro" id="IPR051450">
    <property type="entry name" value="Gfo/Idh/MocA_Oxidoreductases"/>
</dbReference>
<organism evidence="3 4">
    <name type="scientific">Scheffersomyces stipitis (strain ATCC 58785 / CBS 6054 / NBRC 10063 / NRRL Y-11545)</name>
    <name type="common">Yeast</name>
    <name type="synonym">Pichia stipitis</name>
    <dbReference type="NCBI Taxonomy" id="322104"/>
    <lineage>
        <taxon>Eukaryota</taxon>
        <taxon>Fungi</taxon>
        <taxon>Dikarya</taxon>
        <taxon>Ascomycota</taxon>
        <taxon>Saccharomycotina</taxon>
        <taxon>Pichiomycetes</taxon>
        <taxon>Debaryomycetaceae</taxon>
        <taxon>Scheffersomyces</taxon>
    </lineage>
</organism>
<keyword evidence="3" id="KW-0560">Oxidoreductase</keyword>